<name>A0A7J7K5X2_BUGNE</name>
<comment type="caution">
    <text evidence="2">The sequence shown here is derived from an EMBL/GenBank/DDBJ whole genome shotgun (WGS) entry which is preliminary data.</text>
</comment>
<proteinExistence type="predicted"/>
<protein>
    <submittedName>
        <fullName evidence="2">Uncharacterized protein</fullName>
    </submittedName>
</protein>
<sequence length="348" mass="38543">MIDPDRNVANDALLNAILLDSTNGRDVANDMGLKYNMSPERVFLYVTLLLGVVVHQLLMAEDTEPILYSRFTRKKTELPIKGRDTVRSYYNVFAVLLLAYNIKPERGDLPDSSSFITSPAATTIPQTPYAVAHSTTATTAGPLEADVAVTDSGSVRTTTNAHTSVVAPVSATNTFFAASNTSMASWTPTNYTVYLAMKSESPVVCKCSTDDTQSQVEKATTMSQQFGRVMSLALRALDSKAENKELSQQIVNLYKEQTSSLQDLTNQTLSLEKDVASSKHYLHIKHADWFTQSLSVKNVRVHNQLKGRLDAVEAALKTTQSKNSAYDLFQKFTQKNITYLQDLTNFLW</sequence>
<feature type="transmembrane region" description="Helical" evidence="1">
    <location>
        <begin position="42"/>
        <end position="60"/>
    </location>
</feature>
<gene>
    <name evidence="2" type="ORF">EB796_008389</name>
</gene>
<dbReference type="AlphaFoldDB" id="A0A7J7K5X2"/>
<keyword evidence="1" id="KW-0812">Transmembrane</keyword>
<dbReference type="EMBL" id="VXIV02001393">
    <property type="protein sequence ID" value="KAF6033301.1"/>
    <property type="molecule type" value="Genomic_DNA"/>
</dbReference>
<keyword evidence="3" id="KW-1185">Reference proteome</keyword>
<keyword evidence="1" id="KW-1133">Transmembrane helix</keyword>
<evidence type="ECO:0000256" key="1">
    <source>
        <dbReference type="SAM" id="Phobius"/>
    </source>
</evidence>
<reference evidence="2" key="1">
    <citation type="submission" date="2020-06" db="EMBL/GenBank/DDBJ databases">
        <title>Draft genome of Bugula neritina, a colonial animal packing powerful symbionts and potential medicines.</title>
        <authorList>
            <person name="Rayko M."/>
        </authorList>
    </citation>
    <scope>NUCLEOTIDE SEQUENCE [LARGE SCALE GENOMIC DNA]</scope>
    <source>
        <strain evidence="2">Kwan_BN1</strain>
    </source>
</reference>
<evidence type="ECO:0000313" key="3">
    <source>
        <dbReference type="Proteomes" id="UP000593567"/>
    </source>
</evidence>
<accession>A0A7J7K5X2</accession>
<dbReference type="Proteomes" id="UP000593567">
    <property type="component" value="Unassembled WGS sequence"/>
</dbReference>
<keyword evidence="1" id="KW-0472">Membrane</keyword>
<evidence type="ECO:0000313" key="2">
    <source>
        <dbReference type="EMBL" id="KAF6033301.1"/>
    </source>
</evidence>
<organism evidence="2 3">
    <name type="scientific">Bugula neritina</name>
    <name type="common">Brown bryozoan</name>
    <name type="synonym">Sertularia neritina</name>
    <dbReference type="NCBI Taxonomy" id="10212"/>
    <lineage>
        <taxon>Eukaryota</taxon>
        <taxon>Metazoa</taxon>
        <taxon>Spiralia</taxon>
        <taxon>Lophotrochozoa</taxon>
        <taxon>Bryozoa</taxon>
        <taxon>Gymnolaemata</taxon>
        <taxon>Cheilostomatida</taxon>
        <taxon>Flustrina</taxon>
        <taxon>Buguloidea</taxon>
        <taxon>Bugulidae</taxon>
        <taxon>Bugula</taxon>
    </lineage>
</organism>